<feature type="compositionally biased region" description="Polar residues" evidence="1">
    <location>
        <begin position="390"/>
        <end position="409"/>
    </location>
</feature>
<feature type="chain" id="PRO_5042255838" evidence="2">
    <location>
        <begin position="24"/>
        <end position="572"/>
    </location>
</feature>
<feature type="region of interest" description="Disordered" evidence="1">
    <location>
        <begin position="26"/>
        <end position="66"/>
    </location>
</feature>
<feature type="region of interest" description="Disordered" evidence="1">
    <location>
        <begin position="220"/>
        <end position="240"/>
    </location>
</feature>
<dbReference type="AlphaFoldDB" id="A0AAD7U2C7"/>
<keyword evidence="2" id="KW-0732">Signal</keyword>
<comment type="caution">
    <text evidence="3">The sequence shown here is derived from an EMBL/GenBank/DDBJ whole genome shotgun (WGS) entry which is preliminary data.</text>
</comment>
<organism evidence="3 4">
    <name type="scientific">Trametes cubensis</name>
    <dbReference type="NCBI Taxonomy" id="1111947"/>
    <lineage>
        <taxon>Eukaryota</taxon>
        <taxon>Fungi</taxon>
        <taxon>Dikarya</taxon>
        <taxon>Basidiomycota</taxon>
        <taxon>Agaricomycotina</taxon>
        <taxon>Agaricomycetes</taxon>
        <taxon>Polyporales</taxon>
        <taxon>Polyporaceae</taxon>
        <taxon>Trametes</taxon>
    </lineage>
</organism>
<feature type="region of interest" description="Disordered" evidence="1">
    <location>
        <begin position="165"/>
        <end position="185"/>
    </location>
</feature>
<keyword evidence="4" id="KW-1185">Reference proteome</keyword>
<protein>
    <submittedName>
        <fullName evidence="3">Uncharacterized protein</fullName>
    </submittedName>
</protein>
<evidence type="ECO:0000313" key="4">
    <source>
        <dbReference type="Proteomes" id="UP001215151"/>
    </source>
</evidence>
<feature type="compositionally biased region" description="Polar residues" evidence="1">
    <location>
        <begin position="110"/>
        <end position="131"/>
    </location>
</feature>
<feature type="region of interest" description="Disordered" evidence="1">
    <location>
        <begin position="109"/>
        <end position="137"/>
    </location>
</feature>
<proteinExistence type="predicted"/>
<gene>
    <name evidence="3" type="ORF">ONZ51_g1000</name>
</gene>
<sequence length="572" mass="58898">MLHNPTFFGFSLLILSCASPALGVSTEASPGSGLLDATPTPSSPSLGINPSLPSGINPPETMLVPTSPTLEATADVVAPTAGSPQASTSLSNVAIHAASQMLATKGAEASLSTGDSSTSTIQGALKQTSQPPATPSPLYYLKHNKASSSAHKKLAAKLKSINPSAPVNAVSSASPSSASSNTPISSASVTPGISSSIASLPTTLTLPHFSITRAIVEPTSGVLDDPDSDARTQSASDASERARRRTILAAFLILGTLGALGGGILCFRCGVLPCCHRGNPHRRSRRSLEQLTEEGLRKPPRVASMEKSIIPGAPPMQIADLPVLPSRDSHTPSCSTCPDSLNGMRSGISGGLADWRVYATNQDGQFEDVTHILSSDAFSVRSADNERRSTGSWSARNSTASAGSGNEPQSSAHSRSASRASESGASMTAESYKSCESRYSTPSFERHSRDGPPPSVSASVASSLRSPSPSAMLLRTPVQADYTGLANAAIPVVVKPGAPAASVNRQMATVAESETEDMELDSQWDVAKAYASTPAKIPQNAGVGRRITSGTTVEQNVGTVDLGGRTCVLMRG</sequence>
<feature type="compositionally biased region" description="Low complexity" evidence="1">
    <location>
        <begin position="410"/>
        <end position="426"/>
    </location>
</feature>
<feature type="signal peptide" evidence="2">
    <location>
        <begin position="1"/>
        <end position="23"/>
    </location>
</feature>
<reference evidence="3" key="1">
    <citation type="submission" date="2022-11" db="EMBL/GenBank/DDBJ databases">
        <title>Genome Sequence of Cubamyces cubensis.</title>
        <authorList>
            <person name="Buettner E."/>
        </authorList>
    </citation>
    <scope>NUCLEOTIDE SEQUENCE</scope>
    <source>
        <strain evidence="3">MPL-01</strain>
    </source>
</reference>
<evidence type="ECO:0000313" key="3">
    <source>
        <dbReference type="EMBL" id="KAJ8496615.1"/>
    </source>
</evidence>
<evidence type="ECO:0000256" key="1">
    <source>
        <dbReference type="SAM" id="MobiDB-lite"/>
    </source>
</evidence>
<name>A0AAD7U2C7_9APHY</name>
<feature type="region of interest" description="Disordered" evidence="1">
    <location>
        <begin position="380"/>
        <end position="469"/>
    </location>
</feature>
<evidence type="ECO:0000256" key="2">
    <source>
        <dbReference type="SAM" id="SignalP"/>
    </source>
</evidence>
<feature type="compositionally biased region" description="Low complexity" evidence="1">
    <location>
        <begin position="456"/>
        <end position="469"/>
    </location>
</feature>
<dbReference type="EMBL" id="JAPEVG010000013">
    <property type="protein sequence ID" value="KAJ8496615.1"/>
    <property type="molecule type" value="Genomic_DNA"/>
</dbReference>
<accession>A0AAD7U2C7</accession>
<feature type="compositionally biased region" description="Polar residues" evidence="1">
    <location>
        <begin position="39"/>
        <end position="54"/>
    </location>
</feature>
<dbReference type="Proteomes" id="UP001215151">
    <property type="component" value="Unassembled WGS sequence"/>
</dbReference>